<dbReference type="PANTHER" id="PTHR11932">
    <property type="entry name" value="CULLIN"/>
    <property type="match status" value="1"/>
</dbReference>
<dbReference type="PROSITE" id="PS50069">
    <property type="entry name" value="CULLIN_2"/>
    <property type="match status" value="1"/>
</dbReference>
<dbReference type="EMBL" id="PUHR01000001">
    <property type="protein sequence ID" value="KAG0672582.1"/>
    <property type="molecule type" value="Genomic_DNA"/>
</dbReference>
<dbReference type="InterPro" id="IPR019559">
    <property type="entry name" value="Cullin_neddylation_domain"/>
</dbReference>
<dbReference type="Gene3D" id="1.10.10.10">
    <property type="entry name" value="Winged helix-like DNA-binding domain superfamily/Winged helix DNA-binding domain"/>
    <property type="match status" value="1"/>
</dbReference>
<dbReference type="InterPro" id="IPR036390">
    <property type="entry name" value="WH_DNA-bd_sf"/>
</dbReference>
<comment type="caution">
    <text evidence="6">The sequence shown here is derived from an EMBL/GenBank/DDBJ whole genome shotgun (WGS) entry which is preliminary data.</text>
</comment>
<feature type="region of interest" description="Disordered" evidence="4">
    <location>
        <begin position="367"/>
        <end position="392"/>
    </location>
</feature>
<protein>
    <submittedName>
        <fullName evidence="6">Cullin-3</fullName>
    </submittedName>
</protein>
<sequence>MMSFKRVKIKVPGKLQPTTENFEDSWSILQNVFDKVFKDDTQSISFEKTYRIVYEIVRYRQEAELYSKIKQYLIKKLETIRVETFDRKQHQLQDKWDFLETLEKVWKDTNLHLERIRDLTLYLERSYCQRNRVPGIVETGLEIFSDCVLSPLKDTVNKEYSEGVNDLRYTHVYDNPHTTTLEQLGSMMLTILSGEDSFFVVFVQPYLLEESTKYYSELVRTIDTEPMQGFERIESLIEFETKLDDKFLTSDSVTKIVKCIEKVLIWGNFDKIIAPLLSESLINFDNELLNKLYYLTVDRKYRLKLRHAIQDMIIKNLSAIELDESEKKKSLIGTKWTTAIIEMFNKYTKLLEGFRFEVESNTDDNNYISDDNLSGSQGLNENNNHNLNEDDSDTVSKGVLSAAGLLNETFSNFFKENAKFSSQYMCFYLDSHLKRTLEKTEINNARKDILGCVKLAKLLPDKDEFTVIYKNQLSKRLIQQRSSLEMEKFSCRKINEETGSFLTHKLDTMLRDMTTSADLSKNFNSAQNQKSTETIDTEENFNFVPEILTMTSWPFQNIDSITMDDLILPQQLETIKISFEKFYNKKYNERKLKWAHTLGSIEIGFQFEKTYHNLMMPFHSALIFLLFEKHEELTMENIMEMTNIPEPELNRQLLSLIMSSKSRILKKTPNSKTISKTDKFAINYNFTSATENVKVQTIIGNIPSSRSENSNQSNILERERINTTNAAIVRVMKRNKTLSHNELLEAVTDEVKPIFSLPTSVFKKSLGYLISKEYVQRNPDDPSIYHYIS</sequence>
<keyword evidence="7" id="KW-1185">Reference proteome</keyword>
<evidence type="ECO:0000256" key="1">
    <source>
        <dbReference type="ARBA" id="ARBA00006019"/>
    </source>
</evidence>
<proteinExistence type="inferred from homology"/>
<reference evidence="6 7" key="1">
    <citation type="submission" date="2020-11" db="EMBL/GenBank/DDBJ databases">
        <title>Kefir isolates.</title>
        <authorList>
            <person name="Marcisauskas S."/>
            <person name="Kim Y."/>
            <person name="Blasche S."/>
        </authorList>
    </citation>
    <scope>NUCLEOTIDE SEQUENCE [LARGE SCALE GENOMIC DNA]</scope>
    <source>
        <strain evidence="6 7">OG2</strain>
    </source>
</reference>
<dbReference type="Gene3D" id="3.30.230.130">
    <property type="entry name" value="Cullin, Chain C, Domain 2"/>
    <property type="match status" value="1"/>
</dbReference>
<dbReference type="SUPFAM" id="SSF74788">
    <property type="entry name" value="Cullin repeat-like"/>
    <property type="match status" value="1"/>
</dbReference>
<dbReference type="InterPro" id="IPR016159">
    <property type="entry name" value="Cullin_repeat-like_dom_sf"/>
</dbReference>
<evidence type="ECO:0000313" key="6">
    <source>
        <dbReference type="EMBL" id="KAG0672582.1"/>
    </source>
</evidence>
<feature type="compositionally biased region" description="Polar residues" evidence="4">
    <location>
        <begin position="367"/>
        <end position="378"/>
    </location>
</feature>
<dbReference type="GO" id="GO:0031625">
    <property type="term" value="F:ubiquitin protein ligase binding"/>
    <property type="evidence" value="ECO:0007669"/>
    <property type="project" value="InterPro"/>
</dbReference>
<dbReference type="AlphaFoldDB" id="A0A9P6WEY6"/>
<dbReference type="InterPro" id="IPR036388">
    <property type="entry name" value="WH-like_DNA-bd_sf"/>
</dbReference>
<feature type="domain" description="Cullin family profile" evidence="5">
    <location>
        <begin position="420"/>
        <end position="657"/>
    </location>
</feature>
<organism evidence="6 7">
    <name type="scientific">Maudiozyma exigua</name>
    <name type="common">Yeast</name>
    <name type="synonym">Kazachstania exigua</name>
    <dbReference type="NCBI Taxonomy" id="34358"/>
    <lineage>
        <taxon>Eukaryota</taxon>
        <taxon>Fungi</taxon>
        <taxon>Dikarya</taxon>
        <taxon>Ascomycota</taxon>
        <taxon>Saccharomycotina</taxon>
        <taxon>Saccharomycetes</taxon>
        <taxon>Saccharomycetales</taxon>
        <taxon>Saccharomycetaceae</taxon>
        <taxon>Maudiozyma</taxon>
    </lineage>
</organism>
<dbReference type="InterPro" id="IPR059120">
    <property type="entry name" value="Cullin-like_AB"/>
</dbReference>
<accession>A0A9P6WEY6</accession>
<dbReference type="SUPFAM" id="SSF46785">
    <property type="entry name" value="Winged helix' DNA-binding domain"/>
    <property type="match status" value="1"/>
</dbReference>
<dbReference type="InterPro" id="IPR045093">
    <property type="entry name" value="Cullin"/>
</dbReference>
<name>A0A9P6WEY6_MAUEX</name>
<evidence type="ECO:0000259" key="5">
    <source>
        <dbReference type="PROSITE" id="PS50069"/>
    </source>
</evidence>
<evidence type="ECO:0000256" key="3">
    <source>
        <dbReference type="RuleBase" id="RU003829"/>
    </source>
</evidence>
<dbReference type="InterPro" id="IPR001373">
    <property type="entry name" value="Cullin_N"/>
</dbReference>
<dbReference type="Pfam" id="PF10557">
    <property type="entry name" value="Cullin_Nedd8"/>
    <property type="match status" value="1"/>
</dbReference>
<dbReference type="Pfam" id="PF26557">
    <property type="entry name" value="Cullin_AB"/>
    <property type="match status" value="1"/>
</dbReference>
<dbReference type="InterPro" id="IPR036317">
    <property type="entry name" value="Cullin_homology_sf"/>
</dbReference>
<dbReference type="GO" id="GO:0006511">
    <property type="term" value="P:ubiquitin-dependent protein catabolic process"/>
    <property type="evidence" value="ECO:0007669"/>
    <property type="project" value="InterPro"/>
</dbReference>
<dbReference type="Proteomes" id="UP000750334">
    <property type="component" value="Unassembled WGS sequence"/>
</dbReference>
<dbReference type="InterPro" id="IPR016158">
    <property type="entry name" value="Cullin_homology"/>
</dbReference>
<dbReference type="Gene3D" id="1.20.1310.10">
    <property type="entry name" value="Cullin Repeats"/>
    <property type="match status" value="2"/>
</dbReference>
<dbReference type="Pfam" id="PF00888">
    <property type="entry name" value="Cullin"/>
    <property type="match status" value="1"/>
</dbReference>
<dbReference type="SMART" id="SM00884">
    <property type="entry name" value="Cullin_Nedd8"/>
    <property type="match status" value="1"/>
</dbReference>
<evidence type="ECO:0000256" key="2">
    <source>
        <dbReference type="PROSITE-ProRule" id="PRU00330"/>
    </source>
</evidence>
<dbReference type="OrthoDB" id="27073at2759"/>
<evidence type="ECO:0000256" key="4">
    <source>
        <dbReference type="SAM" id="MobiDB-lite"/>
    </source>
</evidence>
<dbReference type="SUPFAM" id="SSF75632">
    <property type="entry name" value="Cullin homology domain"/>
    <property type="match status" value="1"/>
</dbReference>
<gene>
    <name evidence="6" type="primary">CUL3</name>
    <name evidence="6" type="ORF">C6P45_000012</name>
</gene>
<comment type="similarity">
    <text evidence="1 2 3">Belongs to the cullin family.</text>
</comment>
<evidence type="ECO:0000313" key="7">
    <source>
        <dbReference type="Proteomes" id="UP000750334"/>
    </source>
</evidence>
<dbReference type="SMART" id="SM00182">
    <property type="entry name" value="CULLIN"/>
    <property type="match status" value="1"/>
</dbReference>